<proteinExistence type="predicted"/>
<dbReference type="HOGENOM" id="CLU_535611_0_0_1"/>
<keyword evidence="4" id="KW-1185">Reference proteome</keyword>
<dbReference type="STRING" id="7244.B4MEN9"/>
<dbReference type="InterPro" id="IPR031750">
    <property type="entry name" value="DUF4734"/>
</dbReference>
<dbReference type="eggNOG" id="ENOG502TB5E">
    <property type="taxonomic scope" value="Eukaryota"/>
</dbReference>
<dbReference type="Pfam" id="PF07707">
    <property type="entry name" value="BACK"/>
    <property type="match status" value="1"/>
</dbReference>
<accession>B4MEN9</accession>
<sequence length="509" mass="59677">MDLKHAKNAKKELEQNDAKEIVWTPIRALREEWKTSIETKNSRKDQHDRIVQFISHQRELGAGDSDAEDEQEQNVDEINEQERINDEKEAQRQQLIADGIKEQQRMRQAKWEKDMQNELHLLNDLKREQVYDHKLKNPIPITECHTSVHKCDESLATMSDLNKLVAQRVPKIMLDELLTEPLLSWESKMLPKKPDLVEALCHLFRQNIGPTLAVVVEGKQLYCHSMLLGLTSAFFNDRNFSQVLYLPASKIASRSFVNIYRWMLEPINSITLTQLVELMRASQFLAIEELSKQCWRLAHDVLKTTDRVLTMYIVSQRVCVNIEKIITPYVGRVWMSYAASREFTNLEFSKVRRLLQLDNLSVNTEMEVLYTAILWLDGDWPLRQRYAVDLMRVIRFDVMPFVFLIGFDRRKDGPPAMKYLRESVKVRKFIFDGLADLRLKPDRHVGGNGSCPRDWIYDPSCPYHHGHTCNTVRYATFNEFINYLQWVQRSGNLSVNRIKRYTDNDIVCC</sequence>
<dbReference type="InParanoid" id="B4MEN9"/>
<dbReference type="InterPro" id="IPR011333">
    <property type="entry name" value="SKP1/BTB/POZ_sf"/>
</dbReference>
<evidence type="ECO:0000256" key="1">
    <source>
        <dbReference type="SAM" id="Coils"/>
    </source>
</evidence>
<dbReference type="OrthoDB" id="6350321at2759"/>
<dbReference type="AlphaFoldDB" id="B4MEN9"/>
<dbReference type="OMA" id="FVAMYRW"/>
<dbReference type="InterPro" id="IPR011705">
    <property type="entry name" value="BACK"/>
</dbReference>
<feature type="coiled-coil region" evidence="1">
    <location>
        <begin position="67"/>
        <end position="128"/>
    </location>
</feature>
<dbReference type="KEGG" id="dvi:6636061"/>
<dbReference type="Gene3D" id="1.25.40.420">
    <property type="match status" value="1"/>
</dbReference>
<dbReference type="SMART" id="SM00875">
    <property type="entry name" value="BACK"/>
    <property type="match status" value="1"/>
</dbReference>
<dbReference type="PANTHER" id="PTHR22667:SF0">
    <property type="entry name" value="AT01380P-RELATED"/>
    <property type="match status" value="1"/>
</dbReference>
<evidence type="ECO:0000259" key="2">
    <source>
        <dbReference type="SMART" id="SM00875"/>
    </source>
</evidence>
<dbReference type="PANTHER" id="PTHR22667">
    <property type="entry name" value="AT01380P-RELATED"/>
    <property type="match status" value="1"/>
</dbReference>
<feature type="domain" description="BACK" evidence="2">
    <location>
        <begin position="275"/>
        <end position="409"/>
    </location>
</feature>
<evidence type="ECO:0000313" key="3">
    <source>
        <dbReference type="EMBL" id="EDW63014.1"/>
    </source>
</evidence>
<dbReference type="Proteomes" id="UP000008792">
    <property type="component" value="Unassembled WGS sequence"/>
</dbReference>
<dbReference type="Gene3D" id="3.30.710.10">
    <property type="entry name" value="Potassium Channel Kv1.1, Chain A"/>
    <property type="match status" value="1"/>
</dbReference>
<protein>
    <recommendedName>
        <fullName evidence="2">BACK domain-containing protein</fullName>
    </recommendedName>
</protein>
<dbReference type="Pfam" id="PF15881">
    <property type="entry name" value="DUF4734"/>
    <property type="match status" value="1"/>
</dbReference>
<evidence type="ECO:0000313" key="4">
    <source>
        <dbReference type="Proteomes" id="UP000008792"/>
    </source>
</evidence>
<reference evidence="3 4" key="1">
    <citation type="journal article" date="2007" name="Nature">
        <title>Evolution of genes and genomes on the Drosophila phylogeny.</title>
        <authorList>
            <consortium name="Drosophila 12 Genomes Consortium"/>
            <person name="Clark A.G."/>
            <person name="Eisen M.B."/>
            <person name="Smith D.R."/>
            <person name="Bergman C.M."/>
            <person name="Oliver B."/>
            <person name="Markow T.A."/>
            <person name="Kaufman T.C."/>
            <person name="Kellis M."/>
            <person name="Gelbart W."/>
            <person name="Iyer V.N."/>
            <person name="Pollard D.A."/>
            <person name="Sackton T.B."/>
            <person name="Larracuente A.M."/>
            <person name="Singh N.D."/>
            <person name="Abad J.P."/>
            <person name="Abt D.N."/>
            <person name="Adryan B."/>
            <person name="Aguade M."/>
            <person name="Akashi H."/>
            <person name="Anderson W.W."/>
            <person name="Aquadro C.F."/>
            <person name="Ardell D.H."/>
            <person name="Arguello R."/>
            <person name="Artieri C.G."/>
            <person name="Barbash D.A."/>
            <person name="Barker D."/>
            <person name="Barsanti P."/>
            <person name="Batterham P."/>
            <person name="Batzoglou S."/>
            <person name="Begun D."/>
            <person name="Bhutkar A."/>
            <person name="Blanco E."/>
            <person name="Bosak S.A."/>
            <person name="Bradley R.K."/>
            <person name="Brand A.D."/>
            <person name="Brent M.R."/>
            <person name="Brooks A.N."/>
            <person name="Brown R.H."/>
            <person name="Butlin R.K."/>
            <person name="Caggese C."/>
            <person name="Calvi B.R."/>
            <person name="Bernardo de Carvalho A."/>
            <person name="Caspi A."/>
            <person name="Castrezana S."/>
            <person name="Celniker S.E."/>
            <person name="Chang J.L."/>
            <person name="Chapple C."/>
            <person name="Chatterji S."/>
            <person name="Chinwalla A."/>
            <person name="Civetta A."/>
            <person name="Clifton S.W."/>
            <person name="Comeron J.M."/>
            <person name="Costello J.C."/>
            <person name="Coyne J.A."/>
            <person name="Daub J."/>
            <person name="David R.G."/>
            <person name="Delcher A.L."/>
            <person name="Delehaunty K."/>
            <person name="Do C.B."/>
            <person name="Ebling H."/>
            <person name="Edwards K."/>
            <person name="Eickbush T."/>
            <person name="Evans J.D."/>
            <person name="Filipski A."/>
            <person name="Findeiss S."/>
            <person name="Freyhult E."/>
            <person name="Fulton L."/>
            <person name="Fulton R."/>
            <person name="Garcia A.C."/>
            <person name="Gardiner A."/>
            <person name="Garfield D.A."/>
            <person name="Garvin B.E."/>
            <person name="Gibson G."/>
            <person name="Gilbert D."/>
            <person name="Gnerre S."/>
            <person name="Godfrey J."/>
            <person name="Good R."/>
            <person name="Gotea V."/>
            <person name="Gravely B."/>
            <person name="Greenberg A.J."/>
            <person name="Griffiths-Jones S."/>
            <person name="Gross S."/>
            <person name="Guigo R."/>
            <person name="Gustafson E.A."/>
            <person name="Haerty W."/>
            <person name="Hahn M.W."/>
            <person name="Halligan D.L."/>
            <person name="Halpern A.L."/>
            <person name="Halter G.M."/>
            <person name="Han M.V."/>
            <person name="Heger A."/>
            <person name="Hillier L."/>
            <person name="Hinrichs A.S."/>
            <person name="Holmes I."/>
            <person name="Hoskins R.A."/>
            <person name="Hubisz M.J."/>
            <person name="Hultmark D."/>
            <person name="Huntley M.A."/>
            <person name="Jaffe D.B."/>
            <person name="Jagadeeshan S."/>
            <person name="Jeck W.R."/>
            <person name="Johnson J."/>
            <person name="Jones C.D."/>
            <person name="Jordan W.C."/>
            <person name="Karpen G.H."/>
            <person name="Kataoka E."/>
            <person name="Keightley P.D."/>
            <person name="Kheradpour P."/>
            <person name="Kirkness E.F."/>
            <person name="Koerich L.B."/>
            <person name="Kristiansen K."/>
            <person name="Kudrna D."/>
            <person name="Kulathinal R.J."/>
            <person name="Kumar S."/>
            <person name="Kwok R."/>
            <person name="Lander E."/>
            <person name="Langley C.H."/>
            <person name="Lapoint R."/>
            <person name="Lazzaro B.P."/>
            <person name="Lee S.J."/>
            <person name="Levesque L."/>
            <person name="Li R."/>
            <person name="Lin C.F."/>
            <person name="Lin M.F."/>
            <person name="Lindblad-Toh K."/>
            <person name="Llopart A."/>
            <person name="Long M."/>
            <person name="Low L."/>
            <person name="Lozovsky E."/>
            <person name="Lu J."/>
            <person name="Luo M."/>
            <person name="Machado C.A."/>
            <person name="Makalowski W."/>
            <person name="Marzo M."/>
            <person name="Matsuda M."/>
            <person name="Matzkin L."/>
            <person name="McAllister B."/>
            <person name="McBride C.S."/>
            <person name="McKernan B."/>
            <person name="McKernan K."/>
            <person name="Mendez-Lago M."/>
            <person name="Minx P."/>
            <person name="Mollenhauer M.U."/>
            <person name="Montooth K."/>
            <person name="Mount S.M."/>
            <person name="Mu X."/>
            <person name="Myers E."/>
            <person name="Negre B."/>
            <person name="Newfeld S."/>
            <person name="Nielsen R."/>
            <person name="Noor M.A."/>
            <person name="O'Grady P."/>
            <person name="Pachter L."/>
            <person name="Papaceit M."/>
            <person name="Parisi M.J."/>
            <person name="Parisi M."/>
            <person name="Parts L."/>
            <person name="Pedersen J.S."/>
            <person name="Pesole G."/>
            <person name="Phillippy A.M."/>
            <person name="Ponting C.P."/>
            <person name="Pop M."/>
            <person name="Porcelli D."/>
            <person name="Powell J.R."/>
            <person name="Prohaska S."/>
            <person name="Pruitt K."/>
            <person name="Puig M."/>
            <person name="Quesneville H."/>
            <person name="Ram K.R."/>
            <person name="Rand D."/>
            <person name="Rasmussen M.D."/>
            <person name="Reed L.K."/>
            <person name="Reenan R."/>
            <person name="Reily A."/>
            <person name="Remington K.A."/>
            <person name="Rieger T.T."/>
            <person name="Ritchie M.G."/>
            <person name="Robin C."/>
            <person name="Rogers Y.H."/>
            <person name="Rohde C."/>
            <person name="Rozas J."/>
            <person name="Rubenfield M.J."/>
            <person name="Ruiz A."/>
            <person name="Russo S."/>
            <person name="Salzberg S.L."/>
            <person name="Sanchez-Gracia A."/>
            <person name="Saranga D.J."/>
            <person name="Sato H."/>
            <person name="Schaeffer S.W."/>
            <person name="Schatz M.C."/>
            <person name="Schlenke T."/>
            <person name="Schwartz R."/>
            <person name="Segarra C."/>
            <person name="Singh R.S."/>
            <person name="Sirot L."/>
            <person name="Sirota M."/>
            <person name="Sisneros N.B."/>
            <person name="Smith C.D."/>
            <person name="Smith T.F."/>
            <person name="Spieth J."/>
            <person name="Stage D.E."/>
            <person name="Stark A."/>
            <person name="Stephan W."/>
            <person name="Strausberg R.L."/>
            <person name="Strempel S."/>
            <person name="Sturgill D."/>
            <person name="Sutton G."/>
            <person name="Sutton G.G."/>
            <person name="Tao W."/>
            <person name="Teichmann S."/>
            <person name="Tobari Y.N."/>
            <person name="Tomimura Y."/>
            <person name="Tsolas J.M."/>
            <person name="Valente V.L."/>
            <person name="Venter E."/>
            <person name="Venter J.C."/>
            <person name="Vicario S."/>
            <person name="Vieira F.G."/>
            <person name="Vilella A.J."/>
            <person name="Villasante A."/>
            <person name="Walenz B."/>
            <person name="Wang J."/>
            <person name="Wasserman M."/>
            <person name="Watts T."/>
            <person name="Wilson D."/>
            <person name="Wilson R.K."/>
            <person name="Wing R.A."/>
            <person name="Wolfner M.F."/>
            <person name="Wong A."/>
            <person name="Wong G.K."/>
            <person name="Wu C.I."/>
            <person name="Wu G."/>
            <person name="Yamamoto D."/>
            <person name="Yang H.P."/>
            <person name="Yang S.P."/>
            <person name="Yorke J.A."/>
            <person name="Yoshida K."/>
            <person name="Zdobnov E."/>
            <person name="Zhang P."/>
            <person name="Zhang Y."/>
            <person name="Zimin A.V."/>
            <person name="Baldwin J."/>
            <person name="Abdouelleil A."/>
            <person name="Abdulkadir J."/>
            <person name="Abebe A."/>
            <person name="Abera B."/>
            <person name="Abreu J."/>
            <person name="Acer S.C."/>
            <person name="Aftuck L."/>
            <person name="Alexander A."/>
            <person name="An P."/>
            <person name="Anderson E."/>
            <person name="Anderson S."/>
            <person name="Arachi H."/>
            <person name="Azer M."/>
            <person name="Bachantsang P."/>
            <person name="Barry A."/>
            <person name="Bayul T."/>
            <person name="Berlin A."/>
            <person name="Bessette D."/>
            <person name="Bloom T."/>
            <person name="Blye J."/>
            <person name="Boguslavskiy L."/>
            <person name="Bonnet C."/>
            <person name="Boukhgalter B."/>
            <person name="Bourzgui I."/>
            <person name="Brown A."/>
            <person name="Cahill P."/>
            <person name="Channer S."/>
            <person name="Cheshatsang Y."/>
            <person name="Chuda L."/>
            <person name="Citroen M."/>
            <person name="Collymore A."/>
            <person name="Cooke P."/>
            <person name="Costello M."/>
            <person name="D'Aco K."/>
            <person name="Daza R."/>
            <person name="De Haan G."/>
            <person name="DeGray S."/>
            <person name="DeMaso C."/>
            <person name="Dhargay N."/>
            <person name="Dooley K."/>
            <person name="Dooley E."/>
            <person name="Doricent M."/>
            <person name="Dorje P."/>
            <person name="Dorjee K."/>
            <person name="Dupes A."/>
            <person name="Elong R."/>
            <person name="Falk J."/>
            <person name="Farina A."/>
            <person name="Faro S."/>
            <person name="Ferguson D."/>
            <person name="Fisher S."/>
            <person name="Foley C.D."/>
            <person name="Franke A."/>
            <person name="Friedrich D."/>
            <person name="Gadbois L."/>
            <person name="Gearin G."/>
            <person name="Gearin C.R."/>
            <person name="Giannoukos G."/>
            <person name="Goode T."/>
            <person name="Graham J."/>
            <person name="Grandbois E."/>
            <person name="Grewal S."/>
            <person name="Gyaltsen K."/>
            <person name="Hafez N."/>
            <person name="Hagos B."/>
            <person name="Hall J."/>
            <person name="Henson C."/>
            <person name="Hollinger A."/>
            <person name="Honan T."/>
            <person name="Huard M.D."/>
            <person name="Hughes L."/>
            <person name="Hurhula B."/>
            <person name="Husby M.E."/>
            <person name="Kamat A."/>
            <person name="Kanga B."/>
            <person name="Kashin S."/>
            <person name="Khazanovich D."/>
            <person name="Kisner P."/>
            <person name="Lance K."/>
            <person name="Lara M."/>
            <person name="Lee W."/>
            <person name="Lennon N."/>
            <person name="Letendre F."/>
            <person name="LeVine R."/>
            <person name="Lipovsky A."/>
            <person name="Liu X."/>
            <person name="Liu J."/>
            <person name="Liu S."/>
            <person name="Lokyitsang T."/>
            <person name="Lokyitsang Y."/>
            <person name="Lubonja R."/>
            <person name="Lui A."/>
            <person name="MacDonald P."/>
            <person name="Magnisalis V."/>
            <person name="Maru K."/>
            <person name="Matthews C."/>
            <person name="McCusker W."/>
            <person name="McDonough S."/>
            <person name="Mehta T."/>
            <person name="Meldrim J."/>
            <person name="Meneus L."/>
            <person name="Mihai O."/>
            <person name="Mihalev A."/>
            <person name="Mihova T."/>
            <person name="Mittelman R."/>
            <person name="Mlenga V."/>
            <person name="Montmayeur A."/>
            <person name="Mulrain L."/>
            <person name="Navidi A."/>
            <person name="Naylor J."/>
            <person name="Negash T."/>
            <person name="Nguyen T."/>
            <person name="Nguyen N."/>
            <person name="Nicol R."/>
            <person name="Norbu C."/>
            <person name="Norbu N."/>
            <person name="Novod N."/>
            <person name="O'Neill B."/>
            <person name="Osman S."/>
            <person name="Markiewicz E."/>
            <person name="Oyono O.L."/>
            <person name="Patti C."/>
            <person name="Phunkhang P."/>
            <person name="Pierre F."/>
            <person name="Priest M."/>
            <person name="Raghuraman S."/>
            <person name="Rege F."/>
            <person name="Reyes R."/>
            <person name="Rise C."/>
            <person name="Rogov P."/>
            <person name="Ross K."/>
            <person name="Ryan E."/>
            <person name="Settipalli S."/>
            <person name="Shea T."/>
            <person name="Sherpa N."/>
            <person name="Shi L."/>
            <person name="Shih D."/>
            <person name="Sparrow T."/>
            <person name="Spaulding J."/>
            <person name="Stalker J."/>
            <person name="Stange-Thomann N."/>
            <person name="Stavropoulos S."/>
            <person name="Stone C."/>
            <person name="Strader C."/>
            <person name="Tesfaye S."/>
            <person name="Thomson T."/>
            <person name="Thoulutsang Y."/>
            <person name="Thoulutsang D."/>
            <person name="Topham K."/>
            <person name="Topping I."/>
            <person name="Tsamla T."/>
            <person name="Vassiliev H."/>
            <person name="Vo A."/>
            <person name="Wangchuk T."/>
            <person name="Wangdi T."/>
            <person name="Weiand M."/>
            <person name="Wilkinson J."/>
            <person name="Wilson A."/>
            <person name="Yadav S."/>
            <person name="Young G."/>
            <person name="Yu Q."/>
            <person name="Zembek L."/>
            <person name="Zhong D."/>
            <person name="Zimmer A."/>
            <person name="Zwirko Z."/>
            <person name="Jaffe D.B."/>
            <person name="Alvarez P."/>
            <person name="Brockman W."/>
            <person name="Butler J."/>
            <person name="Chin C."/>
            <person name="Gnerre S."/>
            <person name="Grabherr M."/>
            <person name="Kleber M."/>
            <person name="Mauceli E."/>
            <person name="MacCallum I."/>
        </authorList>
    </citation>
    <scope>NUCLEOTIDE SEQUENCE [LARGE SCALE GENOMIC DNA]</scope>
    <source>
        <strain evidence="4">Tucson 15010-1051.87</strain>
    </source>
</reference>
<dbReference type="SUPFAM" id="SSF54695">
    <property type="entry name" value="POZ domain"/>
    <property type="match status" value="1"/>
</dbReference>
<gene>
    <name evidence="3" type="primary">Dvir\GJ14737</name>
    <name evidence="3" type="ORF">Dvir_GJ14737</name>
</gene>
<dbReference type="PhylomeDB" id="B4MEN9"/>
<keyword evidence="1" id="KW-0175">Coiled coil</keyword>
<name>B4MEN9_DROVI</name>
<dbReference type="EMBL" id="CH940664">
    <property type="protein sequence ID" value="EDW63014.1"/>
    <property type="molecule type" value="Genomic_DNA"/>
</dbReference>
<organism evidence="3 4">
    <name type="scientific">Drosophila virilis</name>
    <name type="common">Fruit fly</name>
    <dbReference type="NCBI Taxonomy" id="7244"/>
    <lineage>
        <taxon>Eukaryota</taxon>
        <taxon>Metazoa</taxon>
        <taxon>Ecdysozoa</taxon>
        <taxon>Arthropoda</taxon>
        <taxon>Hexapoda</taxon>
        <taxon>Insecta</taxon>
        <taxon>Pterygota</taxon>
        <taxon>Neoptera</taxon>
        <taxon>Endopterygota</taxon>
        <taxon>Diptera</taxon>
        <taxon>Brachycera</taxon>
        <taxon>Muscomorpha</taxon>
        <taxon>Ephydroidea</taxon>
        <taxon>Drosophilidae</taxon>
        <taxon>Drosophila</taxon>
    </lineage>
</organism>